<feature type="compositionally biased region" description="Polar residues" evidence="1">
    <location>
        <begin position="45"/>
        <end position="55"/>
    </location>
</feature>
<dbReference type="AlphaFoldDB" id="A0A3N7F534"/>
<feature type="region of interest" description="Disordered" evidence="1">
    <location>
        <begin position="1"/>
        <end position="65"/>
    </location>
</feature>
<evidence type="ECO:0000313" key="3">
    <source>
        <dbReference type="Proteomes" id="UP000006729"/>
    </source>
</evidence>
<evidence type="ECO:0000256" key="1">
    <source>
        <dbReference type="SAM" id="MobiDB-lite"/>
    </source>
</evidence>
<dbReference type="PANTHER" id="PTHR47423">
    <property type="entry name" value="G-PATCH DOMAIN CONTAINING PROTEIN"/>
    <property type="match status" value="1"/>
</dbReference>
<feature type="compositionally biased region" description="Basic residues" evidence="1">
    <location>
        <begin position="1"/>
        <end position="10"/>
    </location>
</feature>
<keyword evidence="3" id="KW-1185">Reference proteome</keyword>
<protein>
    <submittedName>
        <fullName evidence="2">Uncharacterized protein</fullName>
    </submittedName>
</protein>
<reference evidence="2 3" key="1">
    <citation type="journal article" date="2006" name="Science">
        <title>The genome of black cottonwood, Populus trichocarpa (Torr. &amp; Gray).</title>
        <authorList>
            <person name="Tuskan G.A."/>
            <person name="Difazio S."/>
            <person name="Jansson S."/>
            <person name="Bohlmann J."/>
            <person name="Grigoriev I."/>
            <person name="Hellsten U."/>
            <person name="Putnam N."/>
            <person name="Ralph S."/>
            <person name="Rombauts S."/>
            <person name="Salamov A."/>
            <person name="Schein J."/>
            <person name="Sterck L."/>
            <person name="Aerts A."/>
            <person name="Bhalerao R.R."/>
            <person name="Bhalerao R.P."/>
            <person name="Blaudez D."/>
            <person name="Boerjan W."/>
            <person name="Brun A."/>
            <person name="Brunner A."/>
            <person name="Busov V."/>
            <person name="Campbell M."/>
            <person name="Carlson J."/>
            <person name="Chalot M."/>
            <person name="Chapman J."/>
            <person name="Chen G.L."/>
            <person name="Cooper D."/>
            <person name="Coutinho P.M."/>
            <person name="Couturier J."/>
            <person name="Covert S."/>
            <person name="Cronk Q."/>
            <person name="Cunningham R."/>
            <person name="Davis J."/>
            <person name="Degroeve S."/>
            <person name="Dejardin A."/>
            <person name="Depamphilis C."/>
            <person name="Detter J."/>
            <person name="Dirks B."/>
            <person name="Dubchak I."/>
            <person name="Duplessis S."/>
            <person name="Ehlting J."/>
            <person name="Ellis B."/>
            <person name="Gendler K."/>
            <person name="Goodstein D."/>
            <person name="Gribskov M."/>
            <person name="Grimwood J."/>
            <person name="Groover A."/>
            <person name="Gunter L."/>
            <person name="Hamberger B."/>
            <person name="Heinze B."/>
            <person name="Helariutta Y."/>
            <person name="Henrissat B."/>
            <person name="Holligan D."/>
            <person name="Holt R."/>
            <person name="Huang W."/>
            <person name="Islam-Faridi N."/>
            <person name="Jones S."/>
            <person name="Jones-Rhoades M."/>
            <person name="Jorgensen R."/>
            <person name="Joshi C."/>
            <person name="Kangasjarvi J."/>
            <person name="Karlsson J."/>
            <person name="Kelleher C."/>
            <person name="Kirkpatrick R."/>
            <person name="Kirst M."/>
            <person name="Kohler A."/>
            <person name="Kalluri U."/>
            <person name="Larimer F."/>
            <person name="Leebens-Mack J."/>
            <person name="Leple J.C."/>
            <person name="Locascio P."/>
            <person name="Lou Y."/>
            <person name="Lucas S."/>
            <person name="Martin F."/>
            <person name="Montanini B."/>
            <person name="Napoli C."/>
            <person name="Nelson D.R."/>
            <person name="Nelson C."/>
            <person name="Nieminen K."/>
            <person name="Nilsson O."/>
            <person name="Pereda V."/>
            <person name="Peter G."/>
            <person name="Philippe R."/>
            <person name="Pilate G."/>
            <person name="Poliakov A."/>
            <person name="Razumovskaya J."/>
            <person name="Richardson P."/>
            <person name="Rinaldi C."/>
            <person name="Ritland K."/>
            <person name="Rouze P."/>
            <person name="Ryaboy D."/>
            <person name="Schmutz J."/>
            <person name="Schrader J."/>
            <person name="Segerman B."/>
            <person name="Shin H."/>
            <person name="Siddiqui A."/>
            <person name="Sterky F."/>
            <person name="Terry A."/>
            <person name="Tsai C.J."/>
            <person name="Uberbacher E."/>
            <person name="Unneberg P."/>
            <person name="Vahala J."/>
            <person name="Wall K."/>
            <person name="Wessler S."/>
            <person name="Yang G."/>
            <person name="Yin T."/>
            <person name="Douglas C."/>
            <person name="Marra M."/>
            <person name="Sandberg G."/>
            <person name="Van de Peer Y."/>
            <person name="Rokhsar D."/>
        </authorList>
    </citation>
    <scope>NUCLEOTIDE SEQUENCE [LARGE SCALE GENOMIC DNA]</scope>
    <source>
        <strain evidence="3">cv. Nisqually</strain>
    </source>
</reference>
<sequence length="128" mass="14944">MKKTQSKKNHASSARDVSQDLDDFMHVKDPRTVSAKKKHVARLPWSSQRSKNSRNFPGEKKKHHKEMIAVKRHQRMLSRGVDLEKINKFIMPCAFLLGFINNELYRADLKLGQIVLDEVDMFCFQPVH</sequence>
<name>A0A3N7F534_POPTR</name>
<dbReference type="STRING" id="3694.A0A3N7F534"/>
<gene>
    <name evidence="2" type="ORF">POPTR_006G189450</name>
</gene>
<evidence type="ECO:0000313" key="2">
    <source>
        <dbReference type="EMBL" id="RQO91929.1"/>
    </source>
</evidence>
<dbReference type="InParanoid" id="A0A3N7F534"/>
<dbReference type="PANTHER" id="PTHR47423:SF2">
    <property type="entry name" value="PROTEIN SQS1"/>
    <property type="match status" value="1"/>
</dbReference>
<proteinExistence type="predicted"/>
<organism evidence="2 3">
    <name type="scientific">Populus trichocarpa</name>
    <name type="common">Western balsam poplar</name>
    <name type="synonym">Populus balsamifera subsp. trichocarpa</name>
    <dbReference type="NCBI Taxonomy" id="3694"/>
    <lineage>
        <taxon>Eukaryota</taxon>
        <taxon>Viridiplantae</taxon>
        <taxon>Streptophyta</taxon>
        <taxon>Embryophyta</taxon>
        <taxon>Tracheophyta</taxon>
        <taxon>Spermatophyta</taxon>
        <taxon>Magnoliopsida</taxon>
        <taxon>eudicotyledons</taxon>
        <taxon>Gunneridae</taxon>
        <taxon>Pentapetalae</taxon>
        <taxon>rosids</taxon>
        <taxon>fabids</taxon>
        <taxon>Malpighiales</taxon>
        <taxon>Salicaceae</taxon>
        <taxon>Saliceae</taxon>
        <taxon>Populus</taxon>
    </lineage>
</organism>
<accession>A0A3N7F534</accession>
<dbReference type="EMBL" id="CM009295">
    <property type="protein sequence ID" value="RQO91929.1"/>
    <property type="molecule type" value="Genomic_DNA"/>
</dbReference>
<dbReference type="Proteomes" id="UP000006729">
    <property type="component" value="Chromosome 6"/>
</dbReference>